<reference evidence="14" key="1">
    <citation type="submission" date="2021-08" db="EMBL/GenBank/DDBJ databases">
        <title>Hoeflea bacterium WL0058 sp. nov., isolated from the sediment.</title>
        <authorList>
            <person name="Wang L."/>
            <person name="Zhang D."/>
        </authorList>
    </citation>
    <scope>NUCLEOTIDE SEQUENCE</scope>
    <source>
        <strain evidence="14">WL0058</strain>
    </source>
</reference>
<evidence type="ECO:0000256" key="11">
    <source>
        <dbReference type="ARBA" id="ARBA00023098"/>
    </source>
</evidence>
<dbReference type="HAMAP" id="MF_00409">
    <property type="entry name" value="LpxK"/>
    <property type="match status" value="1"/>
</dbReference>
<sequence length="347" mass="37709">MVSEAPPFWWARSDWRAWCLSPLAFAYGRGAAIRMRHAPRAPVDCPVICIGNLTVGGAGKTPTALALADAARAMRLKPGFLTRGYGGSLRKTTLVDPSHHYATEVGDEPLLLADKAPTAIAPKRVDGAKLLIENGVDLIIMDDGFQSAKIAFDYALLVIDARRGVGNGHILPAGPVRAPLIDQIRGADGLLVIGDGDAADRVVRMAGRAAKPVYEARLDPLKPKSFRGKRVLAWAGIGDPGKFFHSLQTIGAKVELTRSFGDHHSLNEEEMADLLDLARRNDLQLVTTSKDMARLRHAGGETPELAAQSEVLGVRLKFDLPDLGQRLIEEARENFRKRRMSENQPPV</sequence>
<keyword evidence="7 13" id="KW-0808">Transferase</keyword>
<evidence type="ECO:0000256" key="4">
    <source>
        <dbReference type="ARBA" id="ARBA00016436"/>
    </source>
</evidence>
<evidence type="ECO:0000256" key="9">
    <source>
        <dbReference type="ARBA" id="ARBA00022777"/>
    </source>
</evidence>
<dbReference type="InterPro" id="IPR027417">
    <property type="entry name" value="P-loop_NTPase"/>
</dbReference>
<keyword evidence="6 13" id="KW-0441">Lipid A biosynthesis</keyword>
<dbReference type="InterPro" id="IPR003758">
    <property type="entry name" value="LpxK"/>
</dbReference>
<accession>A0AAE3D1B4</accession>
<dbReference type="EC" id="2.7.1.130" evidence="3 13"/>
<keyword evidence="15" id="KW-1185">Reference proteome</keyword>
<evidence type="ECO:0000256" key="7">
    <source>
        <dbReference type="ARBA" id="ARBA00022679"/>
    </source>
</evidence>
<comment type="caution">
    <text evidence="14">The sequence shown here is derived from an EMBL/GenBank/DDBJ whole genome shotgun (WGS) entry which is preliminary data.</text>
</comment>
<comment type="pathway">
    <text evidence="2 13">Glycolipid biosynthesis; lipid IV(A) biosynthesis; lipid IV(A) from (3R)-3-hydroxytetradecanoyl-[acyl-carrier-protein] and UDP-N-acetyl-alpha-D-glucosamine: step 6/6.</text>
</comment>
<dbReference type="RefSeq" id="WP_220228096.1">
    <property type="nucleotide sequence ID" value="NZ_JAICBX010000002.1"/>
</dbReference>
<feature type="binding site" evidence="13">
    <location>
        <begin position="54"/>
        <end position="61"/>
    </location>
    <ligand>
        <name>ATP</name>
        <dbReference type="ChEBI" id="CHEBI:30616"/>
    </ligand>
</feature>
<dbReference type="AlphaFoldDB" id="A0AAE3D1B4"/>
<evidence type="ECO:0000256" key="13">
    <source>
        <dbReference type="HAMAP-Rule" id="MF_00409"/>
    </source>
</evidence>
<evidence type="ECO:0000256" key="3">
    <source>
        <dbReference type="ARBA" id="ARBA00012071"/>
    </source>
</evidence>
<organism evidence="14 15">
    <name type="scientific">Flavimaribacter sediminis</name>
    <dbReference type="NCBI Taxonomy" id="2865987"/>
    <lineage>
        <taxon>Bacteria</taxon>
        <taxon>Pseudomonadati</taxon>
        <taxon>Pseudomonadota</taxon>
        <taxon>Alphaproteobacteria</taxon>
        <taxon>Hyphomicrobiales</taxon>
        <taxon>Rhizobiaceae</taxon>
        <taxon>Flavimaribacter</taxon>
    </lineage>
</organism>
<dbReference type="GO" id="GO:0009244">
    <property type="term" value="P:lipopolysaccharide core region biosynthetic process"/>
    <property type="evidence" value="ECO:0007669"/>
    <property type="project" value="TreeGrafter"/>
</dbReference>
<evidence type="ECO:0000256" key="5">
    <source>
        <dbReference type="ARBA" id="ARBA00022516"/>
    </source>
</evidence>
<protein>
    <recommendedName>
        <fullName evidence="4 13">Tetraacyldisaccharide 4'-kinase</fullName>
        <ecNumber evidence="3 13">2.7.1.130</ecNumber>
    </recommendedName>
    <alternativeName>
        <fullName evidence="12 13">Lipid A 4'-kinase</fullName>
    </alternativeName>
</protein>
<keyword evidence="5 13" id="KW-0444">Lipid biosynthesis</keyword>
<dbReference type="PANTHER" id="PTHR42724">
    <property type="entry name" value="TETRAACYLDISACCHARIDE 4'-KINASE"/>
    <property type="match status" value="1"/>
</dbReference>
<dbReference type="GO" id="GO:0005524">
    <property type="term" value="F:ATP binding"/>
    <property type="evidence" value="ECO:0007669"/>
    <property type="project" value="UniProtKB-UniRule"/>
</dbReference>
<dbReference type="EMBL" id="JAICBX010000002">
    <property type="protein sequence ID" value="MBW8637388.1"/>
    <property type="molecule type" value="Genomic_DNA"/>
</dbReference>
<evidence type="ECO:0000313" key="15">
    <source>
        <dbReference type="Proteomes" id="UP001196509"/>
    </source>
</evidence>
<evidence type="ECO:0000256" key="10">
    <source>
        <dbReference type="ARBA" id="ARBA00022840"/>
    </source>
</evidence>
<comment type="similarity">
    <text evidence="13">Belongs to the LpxK family.</text>
</comment>
<evidence type="ECO:0000313" key="14">
    <source>
        <dbReference type="EMBL" id="MBW8637388.1"/>
    </source>
</evidence>
<dbReference type="GO" id="GO:0009029">
    <property type="term" value="F:lipid-A 4'-kinase activity"/>
    <property type="evidence" value="ECO:0007669"/>
    <property type="project" value="UniProtKB-UniRule"/>
</dbReference>
<dbReference type="GO" id="GO:0009245">
    <property type="term" value="P:lipid A biosynthetic process"/>
    <property type="evidence" value="ECO:0007669"/>
    <property type="project" value="UniProtKB-UniRule"/>
</dbReference>
<keyword evidence="11 13" id="KW-0443">Lipid metabolism</keyword>
<dbReference type="PANTHER" id="PTHR42724:SF1">
    <property type="entry name" value="TETRAACYLDISACCHARIDE 4'-KINASE, MITOCHONDRIAL-RELATED"/>
    <property type="match status" value="1"/>
</dbReference>
<evidence type="ECO:0000256" key="6">
    <source>
        <dbReference type="ARBA" id="ARBA00022556"/>
    </source>
</evidence>
<keyword evidence="9 13" id="KW-0418">Kinase</keyword>
<keyword evidence="8 13" id="KW-0547">Nucleotide-binding</keyword>
<evidence type="ECO:0000256" key="8">
    <source>
        <dbReference type="ARBA" id="ARBA00022741"/>
    </source>
</evidence>
<dbReference type="GO" id="GO:0005886">
    <property type="term" value="C:plasma membrane"/>
    <property type="evidence" value="ECO:0007669"/>
    <property type="project" value="TreeGrafter"/>
</dbReference>
<comment type="function">
    <text evidence="1 13">Transfers the gamma-phosphate of ATP to the 4'-position of a tetraacyldisaccharide 1-phosphate intermediate (termed DS-1-P) to form tetraacyldisaccharide 1,4'-bis-phosphate (lipid IVA).</text>
</comment>
<comment type="catalytic activity">
    <reaction evidence="13">
        <text>a lipid A disaccharide + ATP = a lipid IVA + ADP + H(+)</text>
        <dbReference type="Rhea" id="RHEA:67840"/>
        <dbReference type="ChEBI" id="CHEBI:15378"/>
        <dbReference type="ChEBI" id="CHEBI:30616"/>
        <dbReference type="ChEBI" id="CHEBI:176343"/>
        <dbReference type="ChEBI" id="CHEBI:176425"/>
        <dbReference type="ChEBI" id="CHEBI:456216"/>
        <dbReference type="EC" id="2.7.1.130"/>
    </reaction>
</comment>
<keyword evidence="10 13" id="KW-0067">ATP-binding</keyword>
<evidence type="ECO:0000256" key="1">
    <source>
        <dbReference type="ARBA" id="ARBA00002274"/>
    </source>
</evidence>
<gene>
    <name evidence="13 14" type="primary">lpxK</name>
    <name evidence="14" type="ORF">K1W69_09330</name>
</gene>
<proteinExistence type="inferred from homology"/>
<dbReference type="Pfam" id="PF02606">
    <property type="entry name" value="LpxK"/>
    <property type="match status" value="1"/>
</dbReference>
<dbReference type="NCBIfam" id="TIGR00682">
    <property type="entry name" value="lpxK"/>
    <property type="match status" value="1"/>
</dbReference>
<name>A0AAE3D1B4_9HYPH</name>
<dbReference type="SUPFAM" id="SSF52540">
    <property type="entry name" value="P-loop containing nucleoside triphosphate hydrolases"/>
    <property type="match status" value="1"/>
</dbReference>
<evidence type="ECO:0000256" key="12">
    <source>
        <dbReference type="ARBA" id="ARBA00029757"/>
    </source>
</evidence>
<dbReference type="Proteomes" id="UP001196509">
    <property type="component" value="Unassembled WGS sequence"/>
</dbReference>
<evidence type="ECO:0000256" key="2">
    <source>
        <dbReference type="ARBA" id="ARBA00004870"/>
    </source>
</evidence>